<accession>A0A178MHP1</accession>
<dbReference type="Proteomes" id="UP000078287">
    <property type="component" value="Unassembled WGS sequence"/>
</dbReference>
<gene>
    <name evidence="7" type="ORF">A6A03_10055</name>
</gene>
<comment type="caution">
    <text evidence="7">The sequence shown here is derived from an EMBL/GenBank/DDBJ whole genome shotgun (WGS) entry which is preliminary data.</text>
</comment>
<dbReference type="SUPFAM" id="SSF51905">
    <property type="entry name" value="FAD/NAD(P)-binding domain"/>
    <property type="match status" value="1"/>
</dbReference>
<dbReference type="STRING" id="1707952.A6A03_10055"/>
<evidence type="ECO:0000256" key="5">
    <source>
        <dbReference type="ARBA" id="ARBA00023002"/>
    </source>
</evidence>
<keyword evidence="8" id="KW-1185">Reference proteome</keyword>
<comment type="similarity">
    <text evidence="2">Belongs to the NADH dehydrogenase family.</text>
</comment>
<evidence type="ECO:0000313" key="7">
    <source>
        <dbReference type="EMBL" id="OAN47585.1"/>
    </source>
</evidence>
<sequence>MQIVILGAGYAGLRTALDLARFRREQGLDITIRLVDQHPYHQLIQLLHLTATAGITDQKSIYQLDRLLHGRDIERVEGRVTAIHPLERTVTLADGRSVPYDRLVLALGSETSFNAPGAREHALPLHTFAHAVALRKHIIAQFTKAASLTDPTELRITMTTAIVGGGYTGCELAGELAAWADDLCQQTGAPRKEVRIALIEREDHLLPHLGEWASHEAVRRLERLGVNVFLKTPVTQVEPQRLRFADGRMLRAGTIVWGAGVRAPALLAEAGFPTDRIGRVLVDRYLRVSGQAVVFAIGDCAAVSDGRGGVLPPAASYAIRQGAHLATELAAEARGEAPRPYEPVELGEVVSLGPNDAIGSALGVPVMGYPAIMLKRGIEEYYRATIESA</sequence>
<dbReference type="GO" id="GO:0003955">
    <property type="term" value="F:NAD(P)H dehydrogenase (quinone) activity"/>
    <property type="evidence" value="ECO:0007669"/>
    <property type="project" value="TreeGrafter"/>
</dbReference>
<keyword evidence="4" id="KW-0274">FAD</keyword>
<dbReference type="InterPro" id="IPR023753">
    <property type="entry name" value="FAD/NAD-binding_dom"/>
</dbReference>
<evidence type="ECO:0000256" key="3">
    <source>
        <dbReference type="ARBA" id="ARBA00022630"/>
    </source>
</evidence>
<dbReference type="PRINTS" id="PR00368">
    <property type="entry name" value="FADPNR"/>
</dbReference>
<dbReference type="PRINTS" id="PR00411">
    <property type="entry name" value="PNDRDTASEI"/>
</dbReference>
<dbReference type="InterPro" id="IPR051169">
    <property type="entry name" value="NADH-Q_oxidoreductase"/>
</dbReference>
<name>A0A178MHP1_9CHLR</name>
<evidence type="ECO:0000256" key="4">
    <source>
        <dbReference type="ARBA" id="ARBA00022827"/>
    </source>
</evidence>
<dbReference type="GO" id="GO:0019646">
    <property type="term" value="P:aerobic electron transport chain"/>
    <property type="evidence" value="ECO:0007669"/>
    <property type="project" value="TreeGrafter"/>
</dbReference>
<organism evidence="7 8">
    <name type="scientific">Chloroflexus islandicus</name>
    <dbReference type="NCBI Taxonomy" id="1707952"/>
    <lineage>
        <taxon>Bacteria</taxon>
        <taxon>Bacillati</taxon>
        <taxon>Chloroflexota</taxon>
        <taxon>Chloroflexia</taxon>
        <taxon>Chloroflexales</taxon>
        <taxon>Chloroflexineae</taxon>
        <taxon>Chloroflexaceae</taxon>
        <taxon>Chloroflexus</taxon>
    </lineage>
</organism>
<dbReference type="OrthoDB" id="9781621at2"/>
<dbReference type="Gene3D" id="3.50.50.100">
    <property type="match status" value="1"/>
</dbReference>
<dbReference type="RefSeq" id="WP_066783709.1">
    <property type="nucleotide sequence ID" value="NZ_LWQS01000036.1"/>
</dbReference>
<comment type="cofactor">
    <cofactor evidence="1">
        <name>FAD</name>
        <dbReference type="ChEBI" id="CHEBI:57692"/>
    </cofactor>
</comment>
<protein>
    <submittedName>
        <fullName evidence="7">Pyridine nucleotide-disulfide oxidoreductase</fullName>
    </submittedName>
</protein>
<dbReference type="AlphaFoldDB" id="A0A178MHP1"/>
<dbReference type="InterPro" id="IPR036188">
    <property type="entry name" value="FAD/NAD-bd_sf"/>
</dbReference>
<evidence type="ECO:0000256" key="2">
    <source>
        <dbReference type="ARBA" id="ARBA00005272"/>
    </source>
</evidence>
<evidence type="ECO:0000259" key="6">
    <source>
        <dbReference type="Pfam" id="PF07992"/>
    </source>
</evidence>
<proteinExistence type="inferred from homology"/>
<dbReference type="EMBL" id="LWQS01000036">
    <property type="protein sequence ID" value="OAN47585.1"/>
    <property type="molecule type" value="Genomic_DNA"/>
</dbReference>
<dbReference type="PANTHER" id="PTHR42913">
    <property type="entry name" value="APOPTOSIS-INDUCING FACTOR 1"/>
    <property type="match status" value="1"/>
</dbReference>
<evidence type="ECO:0000256" key="1">
    <source>
        <dbReference type="ARBA" id="ARBA00001974"/>
    </source>
</evidence>
<keyword evidence="5" id="KW-0560">Oxidoreductase</keyword>
<feature type="domain" description="FAD/NAD(P)-binding" evidence="6">
    <location>
        <begin position="1"/>
        <end position="322"/>
    </location>
</feature>
<dbReference type="PANTHER" id="PTHR42913:SF3">
    <property type="entry name" value="64 KDA MITOCHONDRIAL NADH DEHYDROGENASE (EUROFUNG)"/>
    <property type="match status" value="1"/>
</dbReference>
<reference evidence="7 8" key="1">
    <citation type="submission" date="2016-04" db="EMBL/GenBank/DDBJ databases">
        <title>Chloroflexus islandicus sp. nov., a thermophilic filamentous anoxygenic phototrophic bacterium from geyser Strokkur (Iceland).</title>
        <authorList>
            <person name="Gaisin V.A."/>
            <person name="Kalashnikov A.M."/>
            <person name="Sukhacheva M.V."/>
            <person name="Grouzdev D.S."/>
            <person name="Ivanov T.M."/>
            <person name="Kuznetsov B."/>
            <person name="Gorlenko V.M."/>
        </authorList>
    </citation>
    <scope>NUCLEOTIDE SEQUENCE [LARGE SCALE GENOMIC DNA]</scope>
    <source>
        <strain evidence="8">isl-2</strain>
    </source>
</reference>
<evidence type="ECO:0000313" key="8">
    <source>
        <dbReference type="Proteomes" id="UP000078287"/>
    </source>
</evidence>
<keyword evidence="3" id="KW-0285">Flavoprotein</keyword>
<dbReference type="Pfam" id="PF07992">
    <property type="entry name" value="Pyr_redox_2"/>
    <property type="match status" value="1"/>
</dbReference>